<dbReference type="GO" id="GO:0005975">
    <property type="term" value="P:carbohydrate metabolic process"/>
    <property type="evidence" value="ECO:0007669"/>
    <property type="project" value="InterPro"/>
</dbReference>
<dbReference type="InterPro" id="IPR008979">
    <property type="entry name" value="Galactose-bd-like_sf"/>
</dbReference>
<dbReference type="EC" id="3.2.1.51" evidence="2"/>
<feature type="domain" description="Glycoside hydrolase family 29 N-terminal" evidence="6">
    <location>
        <begin position="172"/>
        <end position="460"/>
    </location>
</feature>
<evidence type="ECO:0000259" key="6">
    <source>
        <dbReference type="Pfam" id="PF01120"/>
    </source>
</evidence>
<reference evidence="7 8" key="1">
    <citation type="submission" date="2016-10" db="EMBL/GenBank/DDBJ databases">
        <authorList>
            <person name="de Groot N.N."/>
        </authorList>
    </citation>
    <scope>NUCLEOTIDE SEQUENCE [LARGE SCALE GENOMIC DNA]</scope>
    <source>
        <strain evidence="7 8">DSM 21001</strain>
    </source>
</reference>
<dbReference type="SUPFAM" id="SSF51445">
    <property type="entry name" value="(Trans)glycosidases"/>
    <property type="match status" value="1"/>
</dbReference>
<keyword evidence="8" id="KW-1185">Reference proteome</keyword>
<dbReference type="SUPFAM" id="SSF49785">
    <property type="entry name" value="Galactose-binding domain-like"/>
    <property type="match status" value="1"/>
</dbReference>
<dbReference type="InterPro" id="IPR057739">
    <property type="entry name" value="Glyco_hydro_29_N"/>
</dbReference>
<dbReference type="EMBL" id="FOZL01000002">
    <property type="protein sequence ID" value="SFS20401.1"/>
    <property type="molecule type" value="Genomic_DNA"/>
</dbReference>
<keyword evidence="5" id="KW-0326">Glycosidase</keyword>
<evidence type="ECO:0000256" key="3">
    <source>
        <dbReference type="ARBA" id="ARBA00022729"/>
    </source>
</evidence>
<keyword evidence="3" id="KW-0732">Signal</keyword>
<proteinExistence type="inferred from homology"/>
<gene>
    <name evidence="7" type="ORF">SAMN05421771_3626</name>
</gene>
<evidence type="ECO:0000256" key="1">
    <source>
        <dbReference type="ARBA" id="ARBA00007951"/>
    </source>
</evidence>
<dbReference type="Gene3D" id="3.20.20.80">
    <property type="entry name" value="Glycosidases"/>
    <property type="match status" value="1"/>
</dbReference>
<dbReference type="SMART" id="SM00812">
    <property type="entry name" value="Alpha_L_fucos"/>
    <property type="match status" value="1"/>
</dbReference>
<evidence type="ECO:0000256" key="4">
    <source>
        <dbReference type="ARBA" id="ARBA00022801"/>
    </source>
</evidence>
<keyword evidence="4" id="KW-0378">Hydrolase</keyword>
<dbReference type="InterPro" id="IPR000933">
    <property type="entry name" value="Glyco_hydro_29"/>
</dbReference>
<evidence type="ECO:0000313" key="8">
    <source>
        <dbReference type="Proteomes" id="UP000199024"/>
    </source>
</evidence>
<evidence type="ECO:0000256" key="2">
    <source>
        <dbReference type="ARBA" id="ARBA00012662"/>
    </source>
</evidence>
<dbReference type="Proteomes" id="UP000199024">
    <property type="component" value="Unassembled WGS sequence"/>
</dbReference>
<sequence>MLSIVPSETNVLMAADAGLKGHLKVQWPDQAARFWVWNWTSNDDSMTWKVRVPETGNYSLTLLTENCGQVLIDCKLPSPGPVKVELASKLGKLTYTIGYRKASATNLWMRNEVPGTLRLPAGESEITLRALEPAGHAFNLSLFSMELVKPAVSSALSVEGATLRASTKWMVNAKYGLMFTWTAASFPRTGPKKSYEEATRDFDVNAFADMVANTGAGFIVFATSWSTYYFPAPIKSWERVAPGHTTQRDLIAELADALTKRHIKLMLYYHAGRSEDNWWSGTHARSMDKDAYFKEWEEQIREIGLRYGEKLAGWWFDDGTTFYYTLQAPWKAMTEAAKAGFPGRVVGYNSWILPKATDLQDYACGEGDFPDRLTSENDAELPVGGSGIFLSGPQKGLQATMTLTNEGGDWGHIKQDADIPAPRYSSAQAIDYIRQATARKTVPVINLEVYQDGSASQQTIDEFKAIKAAIQVPVQ</sequence>
<accession>A0A1I6MXP9</accession>
<evidence type="ECO:0000256" key="5">
    <source>
        <dbReference type="ARBA" id="ARBA00023295"/>
    </source>
</evidence>
<protein>
    <recommendedName>
        <fullName evidence="2">alpha-L-fucosidase</fullName>
        <ecNumber evidence="2">3.2.1.51</ecNumber>
    </recommendedName>
</protein>
<comment type="similarity">
    <text evidence="1">Belongs to the glycosyl hydrolase 29 family.</text>
</comment>
<dbReference type="InterPro" id="IPR017853">
    <property type="entry name" value="GH"/>
</dbReference>
<dbReference type="Gene3D" id="2.60.120.260">
    <property type="entry name" value="Galactose-binding domain-like"/>
    <property type="match status" value="1"/>
</dbReference>
<evidence type="ECO:0000313" key="7">
    <source>
        <dbReference type="EMBL" id="SFS20401.1"/>
    </source>
</evidence>
<name>A0A1I6MXP9_9BACT</name>
<dbReference type="STRING" id="474950.SAMN05421771_3626"/>
<organism evidence="7 8">
    <name type="scientific">Granulicella pectinivorans</name>
    <dbReference type="NCBI Taxonomy" id="474950"/>
    <lineage>
        <taxon>Bacteria</taxon>
        <taxon>Pseudomonadati</taxon>
        <taxon>Acidobacteriota</taxon>
        <taxon>Terriglobia</taxon>
        <taxon>Terriglobales</taxon>
        <taxon>Acidobacteriaceae</taxon>
        <taxon>Granulicella</taxon>
    </lineage>
</organism>
<dbReference type="GO" id="GO:0004560">
    <property type="term" value="F:alpha-L-fucosidase activity"/>
    <property type="evidence" value="ECO:0007669"/>
    <property type="project" value="InterPro"/>
</dbReference>
<dbReference type="Pfam" id="PF01120">
    <property type="entry name" value="Alpha_L_fucos"/>
    <property type="match status" value="1"/>
</dbReference>
<dbReference type="AlphaFoldDB" id="A0A1I6MXP9"/>